<reference evidence="1 2" key="1">
    <citation type="submission" date="2018-09" db="EMBL/GenBank/DDBJ databases">
        <title>Murine metabolic-syndrome-specific gut microbial biobank.</title>
        <authorList>
            <person name="Liu C."/>
        </authorList>
    </citation>
    <scope>NUCLEOTIDE SEQUENCE [LARGE SCALE GENOMIC DNA]</scope>
    <source>
        <strain evidence="1 2">0.1X-D8-26</strain>
    </source>
</reference>
<evidence type="ECO:0000313" key="1">
    <source>
        <dbReference type="EMBL" id="RLT78597.1"/>
    </source>
</evidence>
<dbReference type="EMBL" id="RAZM01000095">
    <property type="protein sequence ID" value="RLT78597.1"/>
    <property type="molecule type" value="Genomic_DNA"/>
</dbReference>
<protein>
    <submittedName>
        <fullName evidence="1">Uncharacterized protein</fullName>
    </submittedName>
</protein>
<dbReference type="RefSeq" id="WP_147441482.1">
    <property type="nucleotide sequence ID" value="NZ_RAZM01000095.1"/>
</dbReference>
<organism evidence="1 2">
    <name type="scientific">Bacteroides acidifaciens</name>
    <dbReference type="NCBI Taxonomy" id="85831"/>
    <lineage>
        <taxon>Bacteria</taxon>
        <taxon>Pseudomonadati</taxon>
        <taxon>Bacteroidota</taxon>
        <taxon>Bacteroidia</taxon>
        <taxon>Bacteroidales</taxon>
        <taxon>Bacteroidaceae</taxon>
        <taxon>Bacteroides</taxon>
    </lineage>
</organism>
<sequence length="213" mass="24738">MTEIEILAQEAIKNIEHRNTKDTNILLVNLYRTVQDTPSCLQTVNDYALLGKSFTLMLCNQLSNDIDTLQTISSIAYLCLSKAIEQQPNNPNLYKDRLLVMNIGHNAFKYTIMSILSQGMDGFSSLMFQSRADIQSRDAIWQMEFSDMEKHTSICSSFPFSEDRRKFIIDKIQRQFFLPAKTKNEVIAQGEELHEKTYKYLTRRILVEEDIDF</sequence>
<name>A0A3L8A5Z3_9BACE</name>
<dbReference type="Proteomes" id="UP000267159">
    <property type="component" value="Unassembled WGS sequence"/>
</dbReference>
<proteinExistence type="predicted"/>
<gene>
    <name evidence="1" type="ORF">D7Y07_18325</name>
</gene>
<dbReference type="AlphaFoldDB" id="A0A3L8A5Z3"/>
<accession>A0A3L8A5Z3</accession>
<evidence type="ECO:0000313" key="2">
    <source>
        <dbReference type="Proteomes" id="UP000267159"/>
    </source>
</evidence>
<comment type="caution">
    <text evidence="1">The sequence shown here is derived from an EMBL/GenBank/DDBJ whole genome shotgun (WGS) entry which is preliminary data.</text>
</comment>